<dbReference type="InterPro" id="IPR018306">
    <property type="entry name" value="Phage_T5_Orf172_DNA-bd"/>
</dbReference>
<evidence type="ECO:0000259" key="1">
    <source>
        <dbReference type="Pfam" id="PF10544"/>
    </source>
</evidence>
<reference evidence="2 3" key="1">
    <citation type="submission" date="2016-10" db="EMBL/GenBank/DDBJ databases">
        <authorList>
            <person name="de Groot N.N."/>
        </authorList>
    </citation>
    <scope>NUCLEOTIDE SEQUENCE [LARGE SCALE GENOMIC DNA]</scope>
    <source>
        <strain evidence="2 3">CGMCC 1.7659</strain>
    </source>
</reference>
<protein>
    <recommendedName>
        <fullName evidence="1">Bacteriophage T5 Orf172 DNA-binding domain-containing protein</fullName>
    </recommendedName>
</protein>
<gene>
    <name evidence="2" type="ORF">SAMN05216289_10615</name>
</gene>
<accession>A0A1I4WU55</accession>
<dbReference type="EMBL" id="FOVF01000006">
    <property type="protein sequence ID" value="SFN16670.1"/>
    <property type="molecule type" value="Genomic_DNA"/>
</dbReference>
<proteinExistence type="predicted"/>
<organism evidence="2 3">
    <name type="scientific">Dokdonella immobilis</name>
    <dbReference type="NCBI Taxonomy" id="578942"/>
    <lineage>
        <taxon>Bacteria</taxon>
        <taxon>Pseudomonadati</taxon>
        <taxon>Pseudomonadota</taxon>
        <taxon>Gammaproteobacteria</taxon>
        <taxon>Lysobacterales</taxon>
        <taxon>Rhodanobacteraceae</taxon>
        <taxon>Dokdonella</taxon>
    </lineage>
</organism>
<keyword evidence="3" id="KW-1185">Reference proteome</keyword>
<dbReference type="AlphaFoldDB" id="A0A1I4WU55"/>
<dbReference type="RefSeq" id="WP_092406070.1">
    <property type="nucleotide sequence ID" value="NZ_FOVF01000006.1"/>
</dbReference>
<name>A0A1I4WU55_9GAMM</name>
<dbReference type="STRING" id="578942.SAMN05216289_10615"/>
<dbReference type="Pfam" id="PF10544">
    <property type="entry name" value="T5orf172"/>
    <property type="match status" value="1"/>
</dbReference>
<evidence type="ECO:0000313" key="2">
    <source>
        <dbReference type="EMBL" id="SFN16670.1"/>
    </source>
</evidence>
<sequence>MDESGIRTPWSGRCFVYLLPCREEDTLKIGFARDPWARLAAFHRRFDRFFDLARGAVVETDRVREARAIEAALKTAFADAVTPAPLPVRARAGGRFEWFRGVHAAAFEQMRSTSDALGYAFHAPLDAWLRDQWMVQLERIVDWSRDAYALVETLHYNASSELALPRERALRERLEIWESIGIDIGLLLDGTAGQWYRCGFAD</sequence>
<dbReference type="Proteomes" id="UP000198575">
    <property type="component" value="Unassembled WGS sequence"/>
</dbReference>
<dbReference type="OrthoDB" id="5995845at2"/>
<feature type="domain" description="Bacteriophage T5 Orf172 DNA-binding" evidence="1">
    <location>
        <begin position="15"/>
        <end position="103"/>
    </location>
</feature>
<evidence type="ECO:0000313" key="3">
    <source>
        <dbReference type="Proteomes" id="UP000198575"/>
    </source>
</evidence>